<reference evidence="2" key="1">
    <citation type="submission" date="2019-02" db="EMBL/GenBank/DDBJ databases">
        <title>Draft genome sequence of Enterococcus sp. Gos25-1.</title>
        <authorList>
            <person name="Tanaka N."/>
            <person name="Shiwa Y."/>
            <person name="Fujita N."/>
        </authorList>
    </citation>
    <scope>NUCLEOTIDE SEQUENCE [LARGE SCALE GENOMIC DNA]</scope>
    <source>
        <strain evidence="2">Gos25-1</strain>
    </source>
</reference>
<dbReference type="AlphaFoldDB" id="A0A4P5P4S0"/>
<evidence type="ECO:0000313" key="1">
    <source>
        <dbReference type="EMBL" id="GCF92817.1"/>
    </source>
</evidence>
<name>A0A4P5P4S0_9ENTE</name>
<protein>
    <submittedName>
        <fullName evidence="1">Uncharacterized protein</fullName>
    </submittedName>
</protein>
<organism evidence="1 2">
    <name type="scientific">Enterococcus florum</name>
    <dbReference type="NCBI Taxonomy" id="2480627"/>
    <lineage>
        <taxon>Bacteria</taxon>
        <taxon>Bacillati</taxon>
        <taxon>Bacillota</taxon>
        <taxon>Bacilli</taxon>
        <taxon>Lactobacillales</taxon>
        <taxon>Enterococcaceae</taxon>
        <taxon>Enterococcus</taxon>
    </lineage>
</organism>
<comment type="caution">
    <text evidence="1">The sequence shown here is derived from an EMBL/GenBank/DDBJ whole genome shotgun (WGS) entry which is preliminary data.</text>
</comment>
<sequence>MEEDWLMRQIKLAGEGIGIVLKKKVSVNQLKEIQISDGKTISRIDLIMNHMALSQYEEAFLLVNALKYQLSVYDFEQVSGWFISLLLTAQKEGVNTLDDETIERYRELLSSLL</sequence>
<dbReference type="Proteomes" id="UP000290567">
    <property type="component" value="Unassembled WGS sequence"/>
</dbReference>
<proteinExistence type="predicted"/>
<gene>
    <name evidence="1" type="ORF">NRIC_07080</name>
</gene>
<dbReference type="EMBL" id="BJCC01000006">
    <property type="protein sequence ID" value="GCF92817.1"/>
    <property type="molecule type" value="Genomic_DNA"/>
</dbReference>
<dbReference type="OrthoDB" id="2186773at2"/>
<keyword evidence="2" id="KW-1185">Reference proteome</keyword>
<evidence type="ECO:0000313" key="2">
    <source>
        <dbReference type="Proteomes" id="UP000290567"/>
    </source>
</evidence>
<accession>A0A4P5P4S0</accession>
<dbReference type="RefSeq" id="WP_146621310.1">
    <property type="nucleotide sequence ID" value="NZ_BJCC01000006.1"/>
</dbReference>